<reference evidence="1" key="1">
    <citation type="journal article" date="2023" name="Science">
        <title>Genome structures resolve the early diversification of teleost fishes.</title>
        <authorList>
            <person name="Parey E."/>
            <person name="Louis A."/>
            <person name="Montfort J."/>
            <person name="Bouchez O."/>
            <person name="Roques C."/>
            <person name="Iampietro C."/>
            <person name="Lluch J."/>
            <person name="Castinel A."/>
            <person name="Donnadieu C."/>
            <person name="Desvignes T."/>
            <person name="Floi Bucao C."/>
            <person name="Jouanno E."/>
            <person name="Wen M."/>
            <person name="Mejri S."/>
            <person name="Dirks R."/>
            <person name="Jansen H."/>
            <person name="Henkel C."/>
            <person name="Chen W.J."/>
            <person name="Zahm M."/>
            <person name="Cabau C."/>
            <person name="Klopp C."/>
            <person name="Thompson A.W."/>
            <person name="Robinson-Rechavi M."/>
            <person name="Braasch I."/>
            <person name="Lecointre G."/>
            <person name="Bobe J."/>
            <person name="Postlethwait J.H."/>
            <person name="Berthelot C."/>
            <person name="Roest Crollius H."/>
            <person name="Guiguen Y."/>
        </authorList>
    </citation>
    <scope>NUCLEOTIDE SEQUENCE</scope>
    <source>
        <strain evidence="1">NC1722</strain>
    </source>
</reference>
<sequence length="81" mass="8882">MEKHRQKATLALLKPDVASEAIYQEEISISSPDRCVPTRQLSALCLLVTFPEISHSASWAARKTACLTSMPVSGARKPRAM</sequence>
<organism evidence="1 2">
    <name type="scientific">Aldrovandia affinis</name>
    <dbReference type="NCBI Taxonomy" id="143900"/>
    <lineage>
        <taxon>Eukaryota</taxon>
        <taxon>Metazoa</taxon>
        <taxon>Chordata</taxon>
        <taxon>Craniata</taxon>
        <taxon>Vertebrata</taxon>
        <taxon>Euteleostomi</taxon>
        <taxon>Actinopterygii</taxon>
        <taxon>Neopterygii</taxon>
        <taxon>Teleostei</taxon>
        <taxon>Notacanthiformes</taxon>
        <taxon>Halosauridae</taxon>
        <taxon>Aldrovandia</taxon>
    </lineage>
</organism>
<gene>
    <name evidence="1" type="ORF">AAFF_G00398860</name>
</gene>
<accession>A0AAD7SD64</accession>
<keyword evidence="2" id="KW-1185">Reference proteome</keyword>
<protein>
    <submittedName>
        <fullName evidence="1">Uncharacterized protein</fullName>
    </submittedName>
</protein>
<dbReference type="Proteomes" id="UP001221898">
    <property type="component" value="Unassembled WGS sequence"/>
</dbReference>
<evidence type="ECO:0000313" key="2">
    <source>
        <dbReference type="Proteomes" id="UP001221898"/>
    </source>
</evidence>
<evidence type="ECO:0000313" key="1">
    <source>
        <dbReference type="EMBL" id="KAJ8400192.1"/>
    </source>
</evidence>
<proteinExistence type="predicted"/>
<comment type="caution">
    <text evidence="1">The sequence shown here is derived from an EMBL/GenBank/DDBJ whole genome shotgun (WGS) entry which is preliminary data.</text>
</comment>
<dbReference type="EMBL" id="JAINUG010000078">
    <property type="protein sequence ID" value="KAJ8400192.1"/>
    <property type="molecule type" value="Genomic_DNA"/>
</dbReference>
<name>A0AAD7SD64_9TELE</name>
<dbReference type="AlphaFoldDB" id="A0AAD7SD64"/>